<protein>
    <submittedName>
        <fullName evidence="1">3-deoxy-D-manno-oct-2-ulosonic acid (Kdo) hydroxylase</fullName>
    </submittedName>
</protein>
<organism evidence="1 2">
    <name type="scientific">Piscinibacter terrae</name>
    <dbReference type="NCBI Taxonomy" id="2496871"/>
    <lineage>
        <taxon>Bacteria</taxon>
        <taxon>Pseudomonadati</taxon>
        <taxon>Pseudomonadota</taxon>
        <taxon>Betaproteobacteria</taxon>
        <taxon>Burkholderiales</taxon>
        <taxon>Sphaerotilaceae</taxon>
        <taxon>Piscinibacter</taxon>
    </lineage>
</organism>
<name>A0A3N7HVA6_9BURK</name>
<dbReference type="AlphaFoldDB" id="A0A3N7HVA6"/>
<keyword evidence="2" id="KW-1185">Reference proteome</keyword>
<dbReference type="Proteomes" id="UP000267464">
    <property type="component" value="Unassembled WGS sequence"/>
</dbReference>
<dbReference type="RefSeq" id="WP_124538907.1">
    <property type="nucleotide sequence ID" value="NZ_QUSW01000001.1"/>
</dbReference>
<dbReference type="Pfam" id="PF11004">
    <property type="entry name" value="Kdo_hydroxy"/>
    <property type="match status" value="1"/>
</dbReference>
<comment type="caution">
    <text evidence="1">The sequence shown here is derived from an EMBL/GenBank/DDBJ whole genome shotgun (WGS) entry which is preliminary data.</text>
</comment>
<dbReference type="InterPro" id="IPR021266">
    <property type="entry name" value="Kdo_hydroxlase"/>
</dbReference>
<dbReference type="OrthoDB" id="21302at2"/>
<evidence type="ECO:0000313" key="2">
    <source>
        <dbReference type="Proteomes" id="UP000267464"/>
    </source>
</evidence>
<sequence length="295" mass="33675">MTAPTTVDIVREFPDTTWADDGPTRGVEAVVEDGQVLSFPTLPFVLSEAERRFLDERWADGKAKNISVRWPGGELRGAAGSAADLADLRTMIVRYAEQSEAFALRLFPHYRGKLRRGNTSFRPADIAGRETSWRKDDTRLHVDAFPSNPMQGTRLLRVFCNVNENGRPREWRVGEPFVAHARRYLPSITRPLPGSAWLMQNIGITKRRRTEYDHVMLQLHDHAKADLDFQKTGPQARVDFAPGTTWVVFSDQVLHAAMGGQHMMEQTFYLDVEDLQRPETSPLRTLERLLHRTLR</sequence>
<accession>A0A3N7HVA6</accession>
<reference evidence="1 2" key="1">
    <citation type="submission" date="2018-08" db="EMBL/GenBank/DDBJ databases">
        <authorList>
            <person name="Khan S.A."/>
            <person name="Jeon C.O."/>
            <person name="Chun B.H."/>
            <person name="Jeong S.E."/>
        </authorList>
    </citation>
    <scope>NUCLEOTIDE SEQUENCE [LARGE SCALE GENOMIC DNA]</scope>
    <source>
        <strain evidence="1 2">S-16</strain>
    </source>
</reference>
<evidence type="ECO:0000313" key="1">
    <source>
        <dbReference type="EMBL" id="RQP26234.1"/>
    </source>
</evidence>
<gene>
    <name evidence="1" type="ORF">DZC73_04155</name>
</gene>
<proteinExistence type="predicted"/>
<reference evidence="1 2" key="2">
    <citation type="submission" date="2018-12" db="EMBL/GenBank/DDBJ databases">
        <title>Rhizobacter gummiphilus sp. nov., a rubber-degrading bacterium isolated from the soil of a botanical garden in Japan.</title>
        <authorList>
            <person name="Shunsuke S.S."/>
        </authorList>
    </citation>
    <scope>NUCLEOTIDE SEQUENCE [LARGE SCALE GENOMIC DNA]</scope>
    <source>
        <strain evidence="1 2">S-16</strain>
    </source>
</reference>
<dbReference type="EMBL" id="QUSW01000001">
    <property type="protein sequence ID" value="RQP26234.1"/>
    <property type="molecule type" value="Genomic_DNA"/>
</dbReference>